<sequence>MAVFFPPSRPASARSRPKAEPRIEMPSSMALRLLPLSLPSLHIKPLIAPKSFPLHRRRRLLPSVAASHSHAAFHRPEFSNWDSMTSKLAGASNIPFLIIQLPQILLNAQNLLSGNSSALFAVPWLGMLTGLLGNLTLLSYFVKKKEKEAVVVQTLGVVSIYVIIVQLAMAGAVPLPHFTVISVVVAAGLVLNFLNYFGWLSDTFWRAWEDFITIAGLSVLPQVMWSTFVPIIPDSILPGMISCSIAVVAVIMARFRKLPEKGVNFIQSISGWTATLLFMWMPIAQMWTNYLNPDNIKGVSAITLLLGMIGNALMIPRALFIRDLMWFTGASWASFLHGWGNLLFIYCFNSVSREFFWLATLSLYTWLGLTFWRDTIAYGHSSPVQSIRELIFGT</sequence>
<evidence type="ECO:0000313" key="4">
    <source>
        <dbReference type="Proteomes" id="UP001085076"/>
    </source>
</evidence>
<dbReference type="GO" id="GO:0009941">
    <property type="term" value="C:chloroplast envelope"/>
    <property type="evidence" value="ECO:0007669"/>
    <property type="project" value="TreeGrafter"/>
</dbReference>
<feature type="transmembrane region" description="Helical" evidence="2">
    <location>
        <begin position="118"/>
        <end position="142"/>
    </location>
</feature>
<keyword evidence="4" id="KW-1185">Reference proteome</keyword>
<evidence type="ECO:0000256" key="1">
    <source>
        <dbReference type="SAM" id="MobiDB-lite"/>
    </source>
</evidence>
<dbReference type="InterPro" id="IPR034628">
    <property type="entry name" value="MEX1/MEX1-like"/>
</dbReference>
<dbReference type="EMBL" id="JAGGNH010000007">
    <property type="protein sequence ID" value="KAJ0967970.1"/>
    <property type="molecule type" value="Genomic_DNA"/>
</dbReference>
<evidence type="ECO:0000313" key="3">
    <source>
        <dbReference type="EMBL" id="KAJ0967970.1"/>
    </source>
</evidence>
<keyword evidence="2" id="KW-1133">Transmembrane helix</keyword>
<name>A0A9D5C7S8_9LILI</name>
<dbReference type="PANTHER" id="PTHR34809">
    <property type="entry name" value="MALTOSE EXCESS PROTEIN 1, CHLOROPLASTIC-RELATED"/>
    <property type="match status" value="1"/>
</dbReference>
<feature type="transmembrane region" description="Helical" evidence="2">
    <location>
        <begin position="326"/>
        <end position="349"/>
    </location>
</feature>
<reference evidence="3" key="1">
    <citation type="submission" date="2021-03" db="EMBL/GenBank/DDBJ databases">
        <authorList>
            <person name="Li Z."/>
            <person name="Yang C."/>
        </authorList>
    </citation>
    <scope>NUCLEOTIDE SEQUENCE</scope>
    <source>
        <strain evidence="3">Dzin_1.0</strain>
        <tissue evidence="3">Leaf</tissue>
    </source>
</reference>
<proteinExistence type="predicted"/>
<feature type="transmembrane region" description="Helical" evidence="2">
    <location>
        <begin position="235"/>
        <end position="253"/>
    </location>
</feature>
<dbReference type="GO" id="GO:0005363">
    <property type="term" value="F:maltose transmembrane transporter activity"/>
    <property type="evidence" value="ECO:0007669"/>
    <property type="project" value="TreeGrafter"/>
</dbReference>
<dbReference type="OrthoDB" id="8048523at2759"/>
<feature type="transmembrane region" description="Helical" evidence="2">
    <location>
        <begin position="265"/>
        <end position="284"/>
    </location>
</feature>
<evidence type="ECO:0000256" key="2">
    <source>
        <dbReference type="SAM" id="Phobius"/>
    </source>
</evidence>
<feature type="region of interest" description="Disordered" evidence="1">
    <location>
        <begin position="1"/>
        <end position="21"/>
    </location>
</feature>
<reference evidence="3" key="2">
    <citation type="journal article" date="2022" name="Hortic Res">
        <title>The genome of Dioscorea zingiberensis sheds light on the biosynthesis, origin and evolution of the medicinally important diosgenin saponins.</title>
        <authorList>
            <person name="Li Y."/>
            <person name="Tan C."/>
            <person name="Li Z."/>
            <person name="Guo J."/>
            <person name="Li S."/>
            <person name="Chen X."/>
            <person name="Wang C."/>
            <person name="Dai X."/>
            <person name="Yang H."/>
            <person name="Song W."/>
            <person name="Hou L."/>
            <person name="Xu J."/>
            <person name="Tong Z."/>
            <person name="Xu A."/>
            <person name="Yuan X."/>
            <person name="Wang W."/>
            <person name="Yang Q."/>
            <person name="Chen L."/>
            <person name="Sun Z."/>
            <person name="Wang K."/>
            <person name="Pan B."/>
            <person name="Chen J."/>
            <person name="Bao Y."/>
            <person name="Liu F."/>
            <person name="Qi X."/>
            <person name="Gang D.R."/>
            <person name="Wen J."/>
            <person name="Li J."/>
        </authorList>
    </citation>
    <scope>NUCLEOTIDE SEQUENCE</scope>
    <source>
        <strain evidence="3">Dzin_1.0</strain>
    </source>
</reference>
<dbReference type="PANTHER" id="PTHR34809:SF1">
    <property type="entry name" value="MALTOSE EXCESS PROTEIN 1, CHLOROPLASTIC-RELATED"/>
    <property type="match status" value="1"/>
</dbReference>
<gene>
    <name evidence="3" type="ORF">J5N97_024887</name>
</gene>
<feature type="transmembrane region" description="Helical" evidence="2">
    <location>
        <begin position="211"/>
        <end position="229"/>
    </location>
</feature>
<feature type="transmembrane region" description="Helical" evidence="2">
    <location>
        <begin position="149"/>
        <end position="172"/>
    </location>
</feature>
<feature type="transmembrane region" description="Helical" evidence="2">
    <location>
        <begin position="296"/>
        <end position="314"/>
    </location>
</feature>
<keyword evidence="2" id="KW-0812">Transmembrane</keyword>
<keyword evidence="2" id="KW-0472">Membrane</keyword>
<evidence type="ECO:0008006" key="5">
    <source>
        <dbReference type="Google" id="ProtNLM"/>
    </source>
</evidence>
<protein>
    <recommendedName>
        <fullName evidence="5">Maltose excess protein 1-like, chloroplastic</fullName>
    </recommendedName>
</protein>
<dbReference type="Proteomes" id="UP001085076">
    <property type="component" value="Miscellaneous, Linkage group lg07"/>
</dbReference>
<organism evidence="3 4">
    <name type="scientific">Dioscorea zingiberensis</name>
    <dbReference type="NCBI Taxonomy" id="325984"/>
    <lineage>
        <taxon>Eukaryota</taxon>
        <taxon>Viridiplantae</taxon>
        <taxon>Streptophyta</taxon>
        <taxon>Embryophyta</taxon>
        <taxon>Tracheophyta</taxon>
        <taxon>Spermatophyta</taxon>
        <taxon>Magnoliopsida</taxon>
        <taxon>Liliopsida</taxon>
        <taxon>Dioscoreales</taxon>
        <taxon>Dioscoreaceae</taxon>
        <taxon>Dioscorea</taxon>
    </lineage>
</organism>
<comment type="caution">
    <text evidence="3">The sequence shown here is derived from an EMBL/GenBank/DDBJ whole genome shotgun (WGS) entry which is preliminary data.</text>
</comment>
<feature type="transmembrane region" description="Helical" evidence="2">
    <location>
        <begin position="178"/>
        <end position="199"/>
    </location>
</feature>
<feature type="transmembrane region" description="Helical" evidence="2">
    <location>
        <begin position="355"/>
        <end position="372"/>
    </location>
</feature>
<accession>A0A9D5C7S8</accession>
<dbReference type="AlphaFoldDB" id="A0A9D5C7S8"/>